<evidence type="ECO:0000259" key="5">
    <source>
        <dbReference type="PROSITE" id="PS51172"/>
    </source>
</evidence>
<organism evidence="6 7">
    <name type="scientific">Clostridium cibarium</name>
    <dbReference type="NCBI Taxonomy" id="2762247"/>
    <lineage>
        <taxon>Bacteria</taxon>
        <taxon>Bacillati</taxon>
        <taxon>Bacillota</taxon>
        <taxon>Clostridia</taxon>
        <taxon>Eubacteriales</taxon>
        <taxon>Clostridiaceae</taxon>
        <taxon>Clostridium</taxon>
    </lineage>
</organism>
<dbReference type="InterPro" id="IPR036966">
    <property type="entry name" value="CBM3_sf"/>
</dbReference>
<feature type="domain" description="CBM3" evidence="5">
    <location>
        <begin position="546"/>
        <end position="708"/>
    </location>
</feature>
<dbReference type="RefSeq" id="WP_191768788.1">
    <property type="nucleotide sequence ID" value="NZ_JACSRA010000016.1"/>
</dbReference>
<dbReference type="GO" id="GO:0016787">
    <property type="term" value="F:hydrolase activity"/>
    <property type="evidence" value="ECO:0007669"/>
    <property type="project" value="UniProtKB-KW"/>
</dbReference>
<reference evidence="6 7" key="1">
    <citation type="submission" date="2020-08" db="EMBL/GenBank/DDBJ databases">
        <title>A Genomic Blueprint of the Chicken Gut Microbiome.</title>
        <authorList>
            <person name="Gilroy R."/>
            <person name="Ravi A."/>
            <person name="Getino M."/>
            <person name="Pursley I."/>
            <person name="Horton D.L."/>
            <person name="Alikhan N.-F."/>
            <person name="Baker D."/>
            <person name="Gharbi K."/>
            <person name="Hall N."/>
            <person name="Watson M."/>
            <person name="Adriaenssens E.M."/>
            <person name="Foster-Nyarko E."/>
            <person name="Jarju S."/>
            <person name="Secka A."/>
            <person name="Antonio M."/>
            <person name="Oren A."/>
            <person name="Chaudhuri R."/>
            <person name="La Ragione R.M."/>
            <person name="Hildebrand F."/>
            <person name="Pallen M.J."/>
        </authorList>
    </citation>
    <scope>NUCLEOTIDE SEQUENCE [LARGE SCALE GENOMIC DNA]</scope>
    <source>
        <strain evidence="6 7">Sa3CVN1</strain>
    </source>
</reference>
<dbReference type="InterPro" id="IPR008965">
    <property type="entry name" value="CBM2/CBM3_carb-bd_dom_sf"/>
</dbReference>
<evidence type="ECO:0000313" key="7">
    <source>
        <dbReference type="Proteomes" id="UP000627781"/>
    </source>
</evidence>
<dbReference type="Gene3D" id="2.60.40.10">
    <property type="entry name" value="Immunoglobulins"/>
    <property type="match status" value="1"/>
</dbReference>
<sequence>MNYRKIKRAIALIIVTPIFSVVGFTMPAKGEVLPKYANKVVESKEEKVKEPYNYAKAFQLSMYFYDANKCGQVNGNDKLTYRGDCHLDDAKIPLVPRENQGKGTNMSKEFIDANIDTLDPDKDGCVDLSGGYHDAGDHVKFGLPQSYSASTLGWGYNEFKDAYARIGEQQHIEDILRWFNDYFLKSTFRDKDGNVVAFAYQVGDGNSDHCYWGSPELQTTDRPAYFATSETPASDQSAGAAASLAINYLNFRDKDAEYANKCLDTAKALYKFAQNNRGLGFSGGYYNSGGDEDELSWAAVWLNIATGENSYINDITSVDESGNYTGYIKKILHSKADSWQNIWVHSWDTVWGGVFAKLAPITNDPNHWYYFRWNAEYWSGVQHESSSDATYLKPTPGNFRVISTWGSARYNTAAQLCALVYNKYKPNKGFVEWAKSQMDYILGDNPLNRCYEVGYSESSAKYPHHRASHGSVTNSMENPVESKHTLWGALVGGPDFEDKHEDVRTNFVYNEVAIDYNAAFVGALAGLYDIYGEGQEPVKNFPPKEEDTTPFYTTAKVEQENKERTQVTVRVNNDTANPPHKVSNLKARYFFNISEMQKAGQTIKDLSVQVMYDQAKTQDSVATAINGPYAYDEENGVYYVDIDWDGDNFHGTRELQFALVAAQDSNYTTHWDPSNDWSRTGLSTTDLTKTDNISVYLGEKKVFGTEPAKAATINIVTPTDKQEIDYTGENKKPINITTDVKANDEKIDYVEFYADDKKIGEAKEEPYSIEYIPESVTSDIFNKDVVLTAKAITTTGKAVLSSSVNIKVIYKIPPAPVANIVIPEEGKILDVASAETETDINIEPIDENSDVEKIEVFANDEKIGEVSGNKGTVKYTAPTDSNLHGLVKVNITATATLKDGSIKPCVPAELKLKYPVSCSLNLDITKSTDDSTVNTVGTNYLITNTGSEAVDLSRAKIRYYFKSDSKASQKFFSDHASMVFRTSPWYVDATSSIKGKFVKLEKPTENADTYLEISFEGLKYSLGANGTIECQTRFANADWSMFNQEDDYSYKDNNHIVLMYDEVVVSGVEPE</sequence>
<proteinExistence type="predicted"/>
<dbReference type="InterPro" id="IPR001701">
    <property type="entry name" value="Glyco_hydro_9"/>
</dbReference>
<dbReference type="PROSITE" id="PS51172">
    <property type="entry name" value="CBM3"/>
    <property type="match status" value="2"/>
</dbReference>
<keyword evidence="3" id="KW-0326">Glycosidase</keyword>
<dbReference type="InterPro" id="IPR001956">
    <property type="entry name" value="CBM3"/>
</dbReference>
<dbReference type="Proteomes" id="UP000627781">
    <property type="component" value="Unassembled WGS sequence"/>
</dbReference>
<dbReference type="EMBL" id="JACSRA010000016">
    <property type="protein sequence ID" value="MBD7911895.1"/>
    <property type="molecule type" value="Genomic_DNA"/>
</dbReference>
<dbReference type="Pfam" id="PF17957">
    <property type="entry name" value="Big_7"/>
    <property type="match status" value="1"/>
</dbReference>
<evidence type="ECO:0000313" key="6">
    <source>
        <dbReference type="EMBL" id="MBD7911895.1"/>
    </source>
</evidence>
<evidence type="ECO:0000256" key="4">
    <source>
        <dbReference type="ARBA" id="ARBA00023326"/>
    </source>
</evidence>
<keyword evidence="2" id="KW-0119">Carbohydrate metabolism</keyword>
<dbReference type="Gene3D" id="1.50.10.10">
    <property type="match status" value="1"/>
</dbReference>
<dbReference type="PANTHER" id="PTHR22298">
    <property type="entry name" value="ENDO-1,4-BETA-GLUCANASE"/>
    <property type="match status" value="1"/>
</dbReference>
<dbReference type="Gene3D" id="2.60.40.710">
    <property type="entry name" value="Endoglucanase-like"/>
    <property type="match status" value="2"/>
</dbReference>
<dbReference type="SUPFAM" id="SSF48208">
    <property type="entry name" value="Six-hairpin glycosidases"/>
    <property type="match status" value="1"/>
</dbReference>
<protein>
    <submittedName>
        <fullName evidence="6">Glycoside hydrolase family 9 protein</fullName>
    </submittedName>
</protein>
<gene>
    <name evidence="6" type="ORF">H9661_11040</name>
</gene>
<dbReference type="Pfam" id="PF00942">
    <property type="entry name" value="CBM_3"/>
    <property type="match status" value="2"/>
</dbReference>
<evidence type="ECO:0000256" key="1">
    <source>
        <dbReference type="ARBA" id="ARBA00022801"/>
    </source>
</evidence>
<evidence type="ECO:0000256" key="2">
    <source>
        <dbReference type="ARBA" id="ARBA00023277"/>
    </source>
</evidence>
<dbReference type="InterPro" id="IPR013783">
    <property type="entry name" value="Ig-like_fold"/>
</dbReference>
<name>A0ABR8PUP7_9CLOT</name>
<feature type="domain" description="CBM3" evidence="5">
    <location>
        <begin position="916"/>
        <end position="1071"/>
    </location>
</feature>
<dbReference type="SUPFAM" id="SSF49384">
    <property type="entry name" value="Carbohydrate-binding domain"/>
    <property type="match status" value="2"/>
</dbReference>
<dbReference type="InterPro" id="IPR008928">
    <property type="entry name" value="6-hairpin_glycosidase_sf"/>
</dbReference>
<dbReference type="SMART" id="SM01067">
    <property type="entry name" value="CBM_3"/>
    <property type="match status" value="2"/>
</dbReference>
<dbReference type="Pfam" id="PF00759">
    <property type="entry name" value="Glyco_hydro_9"/>
    <property type="match status" value="1"/>
</dbReference>
<dbReference type="InterPro" id="IPR012341">
    <property type="entry name" value="6hp_glycosidase-like_sf"/>
</dbReference>
<evidence type="ECO:0000256" key="3">
    <source>
        <dbReference type="ARBA" id="ARBA00023295"/>
    </source>
</evidence>
<accession>A0ABR8PUP7</accession>
<comment type="caution">
    <text evidence="6">The sequence shown here is derived from an EMBL/GenBank/DDBJ whole genome shotgun (WGS) entry which is preliminary data.</text>
</comment>
<keyword evidence="4" id="KW-0624">Polysaccharide degradation</keyword>
<keyword evidence="1 6" id="KW-0378">Hydrolase</keyword>
<keyword evidence="7" id="KW-1185">Reference proteome</keyword>